<feature type="non-terminal residue" evidence="1">
    <location>
        <position position="102"/>
    </location>
</feature>
<dbReference type="AlphaFoldDB" id="A0A7J6PS19"/>
<gene>
    <name evidence="1" type="ORF">FOZ62_011058</name>
</gene>
<name>A0A7J6PS19_PEROL</name>
<evidence type="ECO:0000313" key="2">
    <source>
        <dbReference type="Proteomes" id="UP000574390"/>
    </source>
</evidence>
<dbReference type="EMBL" id="JABANM010035180">
    <property type="protein sequence ID" value="KAF4698430.1"/>
    <property type="molecule type" value="Genomic_DNA"/>
</dbReference>
<feature type="non-terminal residue" evidence="1">
    <location>
        <position position="1"/>
    </location>
</feature>
<comment type="caution">
    <text evidence="1">The sequence shown here is derived from an EMBL/GenBank/DDBJ whole genome shotgun (WGS) entry which is preliminary data.</text>
</comment>
<dbReference type="Proteomes" id="UP000574390">
    <property type="component" value="Unassembled WGS sequence"/>
</dbReference>
<proteinExistence type="predicted"/>
<organism evidence="1 2">
    <name type="scientific">Perkinsus olseni</name>
    <name type="common">Perkinsus atlanticus</name>
    <dbReference type="NCBI Taxonomy" id="32597"/>
    <lineage>
        <taxon>Eukaryota</taxon>
        <taxon>Sar</taxon>
        <taxon>Alveolata</taxon>
        <taxon>Perkinsozoa</taxon>
        <taxon>Perkinsea</taxon>
        <taxon>Perkinsida</taxon>
        <taxon>Perkinsidae</taxon>
        <taxon>Perkinsus</taxon>
    </lineage>
</organism>
<reference evidence="1 2" key="1">
    <citation type="submission" date="2020-04" db="EMBL/GenBank/DDBJ databases">
        <title>Perkinsus olseni comparative genomics.</title>
        <authorList>
            <person name="Bogema D.R."/>
        </authorList>
    </citation>
    <scope>NUCLEOTIDE SEQUENCE [LARGE SCALE GENOMIC DNA]</scope>
    <source>
        <strain evidence="1">ATCC PRA-205</strain>
    </source>
</reference>
<sequence length="102" mass="12497">ARMLQRDSLDMYRFIYGYEQRFVSWLWDKLCEDLHLHPRYKKKHLLELLQVYEQNPDYHEYRTRLGGDDAAKMADLEILLHDYLLEKFSTHTSPRAYTIFPE</sequence>
<evidence type="ECO:0000313" key="1">
    <source>
        <dbReference type="EMBL" id="KAF4698430.1"/>
    </source>
</evidence>
<accession>A0A7J6PS19</accession>
<protein>
    <submittedName>
        <fullName evidence="1">Uncharacterized protein</fullName>
    </submittedName>
</protein>